<dbReference type="GO" id="GO:0005840">
    <property type="term" value="C:ribosome"/>
    <property type="evidence" value="ECO:0007669"/>
    <property type="project" value="UniProtKB-KW"/>
</dbReference>
<organism evidence="1 2">
    <name type="scientific">Psychrobacter sanguinis</name>
    <dbReference type="NCBI Taxonomy" id="861445"/>
    <lineage>
        <taxon>Bacteria</taxon>
        <taxon>Pseudomonadati</taxon>
        <taxon>Pseudomonadota</taxon>
        <taxon>Gammaproteobacteria</taxon>
        <taxon>Moraxellales</taxon>
        <taxon>Moraxellaceae</taxon>
        <taxon>Psychrobacter</taxon>
    </lineage>
</organism>
<reference evidence="1 2" key="1">
    <citation type="journal article" date="2019" name="PLoS ONE">
        <title>Pup mortality in New Zealand sea lions (Phocarctos hookeri) at Enderby Island, Auckland Islands, 2013-18.</title>
        <authorList>
            <person name="Michael S.A."/>
            <person name="Hayman D.T.S."/>
            <person name="Gray R."/>
            <person name="Zhang J."/>
            <person name="Rogers L."/>
            <person name="Roe W.D."/>
        </authorList>
    </citation>
    <scope>NUCLEOTIDE SEQUENCE [LARGE SCALE GENOMIC DNA]</scope>
    <source>
        <strain evidence="1 2">SM868</strain>
    </source>
</reference>
<name>A0A844M4A0_9GAMM</name>
<keyword evidence="2" id="KW-1185">Reference proteome</keyword>
<protein>
    <submittedName>
        <fullName evidence="1">50S ribosomal protein L1</fullName>
    </submittedName>
</protein>
<dbReference type="EMBL" id="WFKQ01000215">
    <property type="protein sequence ID" value="MUG33605.1"/>
    <property type="molecule type" value="Genomic_DNA"/>
</dbReference>
<dbReference type="SUPFAM" id="SSF56808">
    <property type="entry name" value="Ribosomal protein L1"/>
    <property type="match status" value="1"/>
</dbReference>
<accession>A0A844M4A0</accession>
<dbReference type="Gene3D" id="3.30.190.20">
    <property type="match status" value="1"/>
</dbReference>
<evidence type="ECO:0000313" key="2">
    <source>
        <dbReference type="Proteomes" id="UP000442109"/>
    </source>
</evidence>
<dbReference type="InterPro" id="IPR023674">
    <property type="entry name" value="Ribosomal_uL1-like"/>
</dbReference>
<keyword evidence="1" id="KW-0687">Ribonucleoprotein</keyword>
<keyword evidence="1" id="KW-0689">Ribosomal protein</keyword>
<proteinExistence type="predicted"/>
<gene>
    <name evidence="1" type="ORF">GB996_12570</name>
</gene>
<comment type="caution">
    <text evidence="1">The sequence shown here is derived from an EMBL/GenBank/DDBJ whole genome shotgun (WGS) entry which is preliminary data.</text>
</comment>
<sequence>VMVKSKPSTAKGTYMTNVAITTTQGVGIKVDPSSF</sequence>
<evidence type="ECO:0000313" key="1">
    <source>
        <dbReference type="EMBL" id="MUG33605.1"/>
    </source>
</evidence>
<dbReference type="AlphaFoldDB" id="A0A844M4A0"/>
<dbReference type="Proteomes" id="UP000442109">
    <property type="component" value="Unassembled WGS sequence"/>
</dbReference>
<feature type="non-terminal residue" evidence="1">
    <location>
        <position position="1"/>
    </location>
</feature>